<reference evidence="1" key="2">
    <citation type="submission" date="2023-04" db="EMBL/GenBank/DDBJ databases">
        <authorList>
            <person name="Li W."/>
        </authorList>
    </citation>
    <scope>NUCLEOTIDE SEQUENCE</scope>
    <source>
        <strain evidence="1">QITACRE101</strain>
    </source>
</reference>
<reference evidence="1" key="3">
    <citation type="submission" date="2023-10" db="EMBL/GenBank/DDBJ databases">
        <title>Analysis of Resistance Genes of Carbapenem-resistant Providencia rettgeri.</title>
        <authorList>
            <person name="Liu M."/>
        </authorList>
    </citation>
    <scope>NUCLEOTIDE SEQUENCE</scope>
    <source>
        <strain evidence="1">QITACRE101</strain>
    </source>
</reference>
<gene>
    <name evidence="2" type="ORF">NCTC11801_00430</name>
    <name evidence="1" type="ORF">QDQ51_19815</name>
</gene>
<dbReference type="RefSeq" id="WP_181937095.1">
    <property type="nucleotide sequence ID" value="NZ_ABEXOG020000042.1"/>
</dbReference>
<dbReference type="EMBL" id="UGTZ01000001">
    <property type="protein sequence ID" value="SUC29527.1"/>
    <property type="molecule type" value="Genomic_DNA"/>
</dbReference>
<dbReference type="Proteomes" id="UP000254208">
    <property type="component" value="Unassembled WGS sequence"/>
</dbReference>
<accession>A0A379FLG6</accession>
<name>A0A379FLG6_PRORE</name>
<organism evidence="2 3">
    <name type="scientific">Providencia rettgeri</name>
    <dbReference type="NCBI Taxonomy" id="587"/>
    <lineage>
        <taxon>Bacteria</taxon>
        <taxon>Pseudomonadati</taxon>
        <taxon>Pseudomonadota</taxon>
        <taxon>Gammaproteobacteria</taxon>
        <taxon>Enterobacterales</taxon>
        <taxon>Morganellaceae</taxon>
        <taxon>Providencia</taxon>
    </lineage>
</organism>
<evidence type="ECO:0000313" key="2">
    <source>
        <dbReference type="EMBL" id="SUC29527.1"/>
    </source>
</evidence>
<evidence type="ECO:0000313" key="1">
    <source>
        <dbReference type="EMBL" id="MDH2307647.1"/>
    </source>
</evidence>
<dbReference type="Proteomes" id="UP001162044">
    <property type="component" value="Unassembled WGS sequence"/>
</dbReference>
<dbReference type="EMBL" id="JARVQW010000015">
    <property type="protein sequence ID" value="MDH2307647.1"/>
    <property type="molecule type" value="Genomic_DNA"/>
</dbReference>
<dbReference type="GeneID" id="93671556"/>
<proteinExistence type="predicted"/>
<sequence>MMSYEFIIEEELPRSAVFPYQIQNSAAPETFMMSEDAVSAMMSVLQIMDKLDTDDSLNEHCFNQIWLKSELTPARAEEIYLFLEENLAVEPVPSEEEIAAFHQAQVDENKLLSQESPKDGMVPVHKFSTNDGWLVTTKECEWIAEVFSPELVSENHFVVSQISELCKISHRTLEALLIEWGKFNLFASKHGGYRVN</sequence>
<evidence type="ECO:0000313" key="3">
    <source>
        <dbReference type="Proteomes" id="UP000254208"/>
    </source>
</evidence>
<protein>
    <submittedName>
        <fullName evidence="2">Uncharacterized protein</fullName>
    </submittedName>
</protein>
<dbReference type="AlphaFoldDB" id="A0A379FLG6"/>
<reference evidence="2 3" key="1">
    <citation type="submission" date="2018-06" db="EMBL/GenBank/DDBJ databases">
        <authorList>
            <consortium name="Pathogen Informatics"/>
            <person name="Doyle S."/>
        </authorList>
    </citation>
    <scope>NUCLEOTIDE SEQUENCE [LARGE SCALE GENOMIC DNA]</scope>
    <source>
        <strain evidence="2 3">NCTC11801</strain>
    </source>
</reference>